<accession>A0A484D9A9</accession>
<comment type="caution">
    <text evidence="1">The sequence shown here is derived from an EMBL/GenBank/DDBJ whole genome shotgun (WGS) entry which is preliminary data.</text>
</comment>
<sequence length="100" mass="10888">LLLFIPARGPDSGSASTPRSSPAVYSSACQLDHRNRPRIRIHGQNFQHFQTQPPFLKPSQPVECHSGEGRQGVGVLRGEKSLVLSQISAFLGEISLFCSC</sequence>
<proteinExistence type="predicted"/>
<evidence type="ECO:0000313" key="2">
    <source>
        <dbReference type="Proteomes" id="UP000295070"/>
    </source>
</evidence>
<protein>
    <submittedName>
        <fullName evidence="1">Uncharacterized protein</fullName>
    </submittedName>
</protein>
<gene>
    <name evidence="1" type="ORF">EPR50_G00068040</name>
</gene>
<evidence type="ECO:0000313" key="1">
    <source>
        <dbReference type="EMBL" id="TDH12146.1"/>
    </source>
</evidence>
<reference evidence="1 2" key="1">
    <citation type="submission" date="2019-01" db="EMBL/GenBank/DDBJ databases">
        <title>A chromosome-scale genome assembly of the yellow perch, Perca flavescens.</title>
        <authorList>
            <person name="Feron R."/>
            <person name="Morvezen R."/>
            <person name="Bestin A."/>
            <person name="Haffray P."/>
            <person name="Klopp C."/>
            <person name="Zahm M."/>
            <person name="Cabau C."/>
            <person name="Roques C."/>
            <person name="Donnadieu C."/>
            <person name="Bouchez O."/>
            <person name="Christie M."/>
            <person name="Larson W."/>
            <person name="Guiguen Y."/>
        </authorList>
    </citation>
    <scope>NUCLEOTIDE SEQUENCE [LARGE SCALE GENOMIC DNA]</scope>
    <source>
        <strain evidence="1">YP-PL-M2</strain>
        <tissue evidence="1">Blood</tissue>
    </source>
</reference>
<dbReference type="EMBL" id="SCKG01000006">
    <property type="protein sequence ID" value="TDH12146.1"/>
    <property type="molecule type" value="Genomic_DNA"/>
</dbReference>
<dbReference type="Proteomes" id="UP000295070">
    <property type="component" value="Chromosome 6"/>
</dbReference>
<organism evidence="1 2">
    <name type="scientific">Perca flavescens</name>
    <name type="common">American yellow perch</name>
    <name type="synonym">Morone flavescens</name>
    <dbReference type="NCBI Taxonomy" id="8167"/>
    <lineage>
        <taxon>Eukaryota</taxon>
        <taxon>Metazoa</taxon>
        <taxon>Chordata</taxon>
        <taxon>Craniata</taxon>
        <taxon>Vertebrata</taxon>
        <taxon>Euteleostomi</taxon>
        <taxon>Actinopterygii</taxon>
        <taxon>Neopterygii</taxon>
        <taxon>Teleostei</taxon>
        <taxon>Neoteleostei</taxon>
        <taxon>Acanthomorphata</taxon>
        <taxon>Eupercaria</taxon>
        <taxon>Perciformes</taxon>
        <taxon>Percoidei</taxon>
        <taxon>Percidae</taxon>
        <taxon>Percinae</taxon>
        <taxon>Perca</taxon>
    </lineage>
</organism>
<name>A0A484D9A9_PERFV</name>
<dbReference type="AlphaFoldDB" id="A0A484D9A9"/>
<feature type="non-terminal residue" evidence="1">
    <location>
        <position position="1"/>
    </location>
</feature>
<keyword evidence="2" id="KW-1185">Reference proteome</keyword>